<dbReference type="PANTHER" id="PTHR47506">
    <property type="entry name" value="TRANSCRIPTIONAL REGULATORY PROTEIN"/>
    <property type="match status" value="1"/>
</dbReference>
<keyword evidence="2 4" id="KW-0238">DNA-binding</keyword>
<evidence type="ECO:0000259" key="5">
    <source>
        <dbReference type="PROSITE" id="PS50977"/>
    </source>
</evidence>
<dbReference type="InterPro" id="IPR036271">
    <property type="entry name" value="Tet_transcr_reg_TetR-rel_C_sf"/>
</dbReference>
<feature type="domain" description="HTH tetR-type" evidence="5">
    <location>
        <begin position="10"/>
        <end position="69"/>
    </location>
</feature>
<comment type="caution">
    <text evidence="6">The sequence shown here is derived from an EMBL/GenBank/DDBJ whole genome shotgun (WGS) entry which is preliminary data.</text>
</comment>
<proteinExistence type="predicted"/>
<dbReference type="RefSeq" id="WP_398660540.1">
    <property type="nucleotide sequence ID" value="NZ_JBITDC010000018.1"/>
</dbReference>
<evidence type="ECO:0000256" key="2">
    <source>
        <dbReference type="ARBA" id="ARBA00023125"/>
    </source>
</evidence>
<dbReference type="SUPFAM" id="SSF48498">
    <property type="entry name" value="Tetracyclin repressor-like, C-terminal domain"/>
    <property type="match status" value="1"/>
</dbReference>
<evidence type="ECO:0000256" key="3">
    <source>
        <dbReference type="ARBA" id="ARBA00023163"/>
    </source>
</evidence>
<reference evidence="6 7" key="1">
    <citation type="submission" date="2024-10" db="EMBL/GenBank/DDBJ databases">
        <title>The Natural Products Discovery Center: Release of the First 8490 Sequenced Strains for Exploring Actinobacteria Biosynthetic Diversity.</title>
        <authorList>
            <person name="Kalkreuter E."/>
            <person name="Kautsar S.A."/>
            <person name="Yang D."/>
            <person name="Bader C.D."/>
            <person name="Teijaro C.N."/>
            <person name="Fluegel L."/>
            <person name="Davis C.M."/>
            <person name="Simpson J.R."/>
            <person name="Lauterbach L."/>
            <person name="Steele A.D."/>
            <person name="Gui C."/>
            <person name="Meng S."/>
            <person name="Li G."/>
            <person name="Viehrig K."/>
            <person name="Ye F."/>
            <person name="Su P."/>
            <person name="Kiefer A.F."/>
            <person name="Nichols A."/>
            <person name="Cepeda A.J."/>
            <person name="Yan W."/>
            <person name="Fan B."/>
            <person name="Jiang Y."/>
            <person name="Adhikari A."/>
            <person name="Zheng C.-J."/>
            <person name="Schuster L."/>
            <person name="Cowan T.M."/>
            <person name="Smanski M.J."/>
            <person name="Chevrette M.G."/>
            <person name="De Carvalho L.P.S."/>
            <person name="Shen B."/>
        </authorList>
    </citation>
    <scope>NUCLEOTIDE SEQUENCE [LARGE SCALE GENOMIC DNA]</scope>
    <source>
        <strain evidence="6 7">NPDC051599</strain>
    </source>
</reference>
<evidence type="ECO:0000313" key="7">
    <source>
        <dbReference type="Proteomes" id="UP001612415"/>
    </source>
</evidence>
<evidence type="ECO:0000256" key="1">
    <source>
        <dbReference type="ARBA" id="ARBA00023015"/>
    </source>
</evidence>
<dbReference type="Pfam" id="PF00440">
    <property type="entry name" value="TetR_N"/>
    <property type="match status" value="1"/>
</dbReference>
<gene>
    <name evidence="6" type="ORF">ACIA8P_36635</name>
</gene>
<sequence>MGRASRAQAAEHREQIVAAASRMFREQGFQVGLAELTGAAGLTTGGFYRQFRSKGALQGEATERAFKELRALLAGFEAAGDGDRVAAREALIDYYLSPEHRDSAATGCPASALGADVARQPPGSPAKERYVHGVREVAGWLAEGAPDTADTAAPPREAEADGSAVPDEALAMLCTVVGALVLARATAGSPLSEQLLDTARTAVAASDR</sequence>
<evidence type="ECO:0000313" key="6">
    <source>
        <dbReference type="EMBL" id="MFI5680088.1"/>
    </source>
</evidence>
<keyword evidence="3" id="KW-0804">Transcription</keyword>
<dbReference type="EMBL" id="JBITDC010000018">
    <property type="protein sequence ID" value="MFI5680088.1"/>
    <property type="molecule type" value="Genomic_DNA"/>
</dbReference>
<feature type="DNA-binding region" description="H-T-H motif" evidence="4">
    <location>
        <begin position="32"/>
        <end position="51"/>
    </location>
</feature>
<organism evidence="6 7">
    <name type="scientific">Streptomyces cellulosae</name>
    <dbReference type="NCBI Taxonomy" id="1968"/>
    <lineage>
        <taxon>Bacteria</taxon>
        <taxon>Bacillati</taxon>
        <taxon>Actinomycetota</taxon>
        <taxon>Actinomycetes</taxon>
        <taxon>Kitasatosporales</taxon>
        <taxon>Streptomycetaceae</taxon>
        <taxon>Streptomyces</taxon>
    </lineage>
</organism>
<dbReference type="PANTHER" id="PTHR47506:SF7">
    <property type="entry name" value="TRANSCRIPTIONAL REGULATORY PROTEIN"/>
    <property type="match status" value="1"/>
</dbReference>
<accession>A0ABW7YFT5</accession>
<evidence type="ECO:0000256" key="4">
    <source>
        <dbReference type="PROSITE-ProRule" id="PRU00335"/>
    </source>
</evidence>
<protein>
    <submittedName>
        <fullName evidence="6">TetR/AcrR family transcriptional regulator</fullName>
    </submittedName>
</protein>
<dbReference type="Proteomes" id="UP001612415">
    <property type="component" value="Unassembled WGS sequence"/>
</dbReference>
<dbReference type="InterPro" id="IPR001647">
    <property type="entry name" value="HTH_TetR"/>
</dbReference>
<dbReference type="SUPFAM" id="SSF46689">
    <property type="entry name" value="Homeodomain-like"/>
    <property type="match status" value="1"/>
</dbReference>
<dbReference type="Gene3D" id="1.10.357.10">
    <property type="entry name" value="Tetracycline Repressor, domain 2"/>
    <property type="match status" value="1"/>
</dbReference>
<dbReference type="InterPro" id="IPR009057">
    <property type="entry name" value="Homeodomain-like_sf"/>
</dbReference>
<keyword evidence="7" id="KW-1185">Reference proteome</keyword>
<dbReference type="PRINTS" id="PR00455">
    <property type="entry name" value="HTHTETR"/>
</dbReference>
<dbReference type="Gene3D" id="1.10.10.60">
    <property type="entry name" value="Homeodomain-like"/>
    <property type="match status" value="1"/>
</dbReference>
<keyword evidence="1" id="KW-0805">Transcription regulation</keyword>
<name>A0ABW7YFT5_STRCE</name>
<dbReference type="PROSITE" id="PS50977">
    <property type="entry name" value="HTH_TETR_2"/>
    <property type="match status" value="1"/>
</dbReference>